<feature type="binding site" evidence="7">
    <location>
        <position position="141"/>
    </location>
    <ligand>
        <name>NAD(+)</name>
        <dbReference type="ChEBI" id="CHEBI:57540"/>
    </ligand>
</feature>
<evidence type="ECO:0000256" key="3">
    <source>
        <dbReference type="ARBA" id="ARBA00012967"/>
    </source>
</evidence>
<evidence type="ECO:0000313" key="13">
    <source>
        <dbReference type="Proteomes" id="UP000254807"/>
    </source>
</evidence>
<name>A0A376GUE3_ENTGA</name>
<keyword evidence="7" id="KW-0597">Phosphoprotein</keyword>
<comment type="function">
    <text evidence="7">Catalyzes the conversion of lactate to pyruvate.</text>
</comment>
<dbReference type="PANTHER" id="PTHR43128:SF16">
    <property type="entry name" value="L-LACTATE DEHYDROGENASE"/>
    <property type="match status" value="1"/>
</dbReference>
<feature type="binding site" evidence="7">
    <location>
        <begin position="146"/>
        <end position="149"/>
    </location>
    <ligand>
        <name>substrate</name>
    </ligand>
</feature>
<dbReference type="EC" id="1.1.1.27" evidence="3 7"/>
<comment type="pathway">
    <text evidence="1 7">Fermentation; pyruvate fermentation to lactate; (S)-lactate from pyruvate: step 1/1.</text>
</comment>
<dbReference type="Pfam" id="PF00056">
    <property type="entry name" value="Ldh_1_N"/>
    <property type="match status" value="1"/>
</dbReference>
<dbReference type="OrthoDB" id="9802969at2"/>
<feature type="binding site" evidence="7">
    <location>
        <position position="63"/>
    </location>
    <ligand>
        <name>NAD(+)</name>
        <dbReference type="ChEBI" id="CHEBI:57540"/>
    </ligand>
</feature>
<feature type="binding site" evidence="9">
    <location>
        <position position="93"/>
    </location>
    <ligand>
        <name>NAD(+)</name>
        <dbReference type="ChEBI" id="CHEBI:57540"/>
    </ligand>
</feature>
<keyword evidence="4 7" id="KW-0560">Oxidoreductase</keyword>
<feature type="binding site" evidence="9">
    <location>
        <begin position="8"/>
        <end position="13"/>
    </location>
    <ligand>
        <name>NAD(+)</name>
        <dbReference type="ChEBI" id="CHEBI:57540"/>
    </ligand>
</feature>
<dbReference type="CDD" id="cd05291">
    <property type="entry name" value="HicDH_like"/>
    <property type="match status" value="1"/>
</dbReference>
<evidence type="ECO:0000256" key="5">
    <source>
        <dbReference type="ARBA" id="ARBA00023027"/>
    </source>
</evidence>
<feature type="binding site" evidence="7 9">
    <location>
        <position position="33"/>
    </location>
    <ligand>
        <name>NAD(+)</name>
        <dbReference type="ChEBI" id="CHEBI:57540"/>
    </ligand>
</feature>
<dbReference type="InterPro" id="IPR022383">
    <property type="entry name" value="Lactate/malate_DH_C"/>
</dbReference>
<keyword evidence="5 7" id="KW-0520">NAD</keyword>
<dbReference type="GO" id="GO:0006096">
    <property type="term" value="P:glycolytic process"/>
    <property type="evidence" value="ECO:0007669"/>
    <property type="project" value="UniProtKB-UniRule"/>
</dbReference>
<feature type="modified residue" description="Phosphotyrosine" evidence="7">
    <location>
        <position position="218"/>
    </location>
</feature>
<dbReference type="Proteomes" id="UP000254807">
    <property type="component" value="Unassembled WGS sequence"/>
</dbReference>
<dbReference type="Gene3D" id="3.90.110.10">
    <property type="entry name" value="Lactate dehydrogenase/glycoside hydrolase, family 4, C-terminal"/>
    <property type="match status" value="1"/>
</dbReference>
<dbReference type="InterPro" id="IPR001236">
    <property type="entry name" value="Lactate/malate_DH_N"/>
</dbReference>
<proteinExistence type="inferred from homology"/>
<dbReference type="GO" id="GO:0004459">
    <property type="term" value="F:L-lactate dehydrogenase (NAD+) activity"/>
    <property type="evidence" value="ECO:0007669"/>
    <property type="project" value="UniProtKB-UniRule"/>
</dbReference>
<evidence type="ECO:0000256" key="6">
    <source>
        <dbReference type="ARBA" id="ARBA00049258"/>
    </source>
</evidence>
<protein>
    <recommendedName>
        <fullName evidence="3 7">L-lactate dehydrogenase</fullName>
        <shortName evidence="7">L-LDH</shortName>
        <ecNumber evidence="3 7">1.1.1.27</ecNumber>
    </recommendedName>
</protein>
<feature type="binding site" evidence="7">
    <location>
        <begin position="116"/>
        <end position="118"/>
    </location>
    <ligand>
        <name>NAD(+)</name>
        <dbReference type="ChEBI" id="CHEBI:57540"/>
    </ligand>
</feature>
<feature type="active site" description="Proton acceptor" evidence="7 8">
    <location>
        <position position="173"/>
    </location>
</feature>
<feature type="domain" description="Lactate/malate dehydrogenase C-terminal" evidence="11">
    <location>
        <begin position="143"/>
        <end position="304"/>
    </location>
</feature>
<dbReference type="PIRSF" id="PIRSF000102">
    <property type="entry name" value="Lac_mal_DH"/>
    <property type="match status" value="1"/>
</dbReference>
<reference evidence="12 13" key="1">
    <citation type="submission" date="2018-06" db="EMBL/GenBank/DDBJ databases">
        <authorList>
            <consortium name="Pathogen Informatics"/>
            <person name="Doyle S."/>
        </authorList>
    </citation>
    <scope>NUCLEOTIDE SEQUENCE [LARGE SCALE GENOMIC DNA]</scope>
    <source>
        <strain evidence="12 13">NCTC12360</strain>
    </source>
</reference>
<organism evidence="12 13">
    <name type="scientific">Enterococcus gallinarum</name>
    <dbReference type="NCBI Taxonomy" id="1353"/>
    <lineage>
        <taxon>Bacteria</taxon>
        <taxon>Bacillati</taxon>
        <taxon>Bacillota</taxon>
        <taxon>Bacilli</taxon>
        <taxon>Lactobacillales</taxon>
        <taxon>Enterococcaceae</taxon>
        <taxon>Enterococcus</taxon>
    </lineage>
</organism>
<feature type="binding site" evidence="7">
    <location>
        <begin position="77"/>
        <end position="78"/>
    </location>
    <ligand>
        <name>NAD(+)</name>
        <dbReference type="ChEBI" id="CHEBI:57540"/>
    </ligand>
</feature>
<dbReference type="PRINTS" id="PR00086">
    <property type="entry name" value="LLDHDRGNASE"/>
</dbReference>
<evidence type="ECO:0000256" key="1">
    <source>
        <dbReference type="ARBA" id="ARBA00004843"/>
    </source>
</evidence>
<dbReference type="HAMAP" id="MF_00488">
    <property type="entry name" value="Lactate_dehydrog"/>
    <property type="match status" value="1"/>
</dbReference>
<dbReference type="InterPro" id="IPR036291">
    <property type="entry name" value="NAD(P)-bd_dom_sf"/>
</dbReference>
<accession>A0A376GUE3</accession>
<comment type="subcellular location">
    <subcellularLocation>
        <location evidence="7">Cytoplasm</location>
    </subcellularLocation>
</comment>
<dbReference type="GO" id="GO:0006089">
    <property type="term" value="P:lactate metabolic process"/>
    <property type="evidence" value="ECO:0007669"/>
    <property type="project" value="TreeGrafter"/>
</dbReference>
<dbReference type="RefSeq" id="WP_060814149.1">
    <property type="nucleotide sequence ID" value="NZ_JBHULA010000019.1"/>
</dbReference>
<dbReference type="EMBL" id="UFYW01000001">
    <property type="protein sequence ID" value="STD81613.1"/>
    <property type="molecule type" value="Genomic_DNA"/>
</dbReference>
<comment type="subunit">
    <text evidence="7">Homotetramer.</text>
</comment>
<comment type="similarity">
    <text evidence="2 7">Belongs to the LDH/MDH superfamily. LDH family.</text>
</comment>
<feature type="binding site" evidence="7">
    <location>
        <position position="80"/>
    </location>
    <ligand>
        <name>substrate</name>
    </ligand>
</feature>
<evidence type="ECO:0000256" key="4">
    <source>
        <dbReference type="ARBA" id="ARBA00023002"/>
    </source>
</evidence>
<keyword evidence="13" id="KW-1185">Reference proteome</keyword>
<evidence type="ECO:0000259" key="11">
    <source>
        <dbReference type="Pfam" id="PF02866"/>
    </source>
</evidence>
<dbReference type="NCBIfam" id="TIGR01771">
    <property type="entry name" value="L-LDH-NAD"/>
    <property type="match status" value="1"/>
</dbReference>
<evidence type="ECO:0000256" key="7">
    <source>
        <dbReference type="HAMAP-Rule" id="MF_00488"/>
    </source>
</evidence>
<evidence type="ECO:0000256" key="2">
    <source>
        <dbReference type="ARBA" id="ARBA00006054"/>
    </source>
</evidence>
<dbReference type="Pfam" id="PF02866">
    <property type="entry name" value="Ldh_1_C"/>
    <property type="match status" value="1"/>
</dbReference>
<dbReference type="SUPFAM" id="SSF51735">
    <property type="entry name" value="NAD(P)-binding Rossmann-fold domains"/>
    <property type="match status" value="1"/>
</dbReference>
<comment type="caution">
    <text evidence="7">Lacks conserved residue(s) required for the propagation of feature annotation.</text>
</comment>
<evidence type="ECO:0000259" key="10">
    <source>
        <dbReference type="Pfam" id="PF00056"/>
    </source>
</evidence>
<feature type="binding site" evidence="7">
    <location>
        <begin position="118"/>
        <end position="121"/>
    </location>
    <ligand>
        <name>substrate</name>
    </ligand>
</feature>
<dbReference type="SUPFAM" id="SSF56327">
    <property type="entry name" value="LDH C-terminal domain-like"/>
    <property type="match status" value="1"/>
</dbReference>
<dbReference type="NCBIfam" id="NF000824">
    <property type="entry name" value="PRK00066.1"/>
    <property type="match status" value="1"/>
</dbReference>
<dbReference type="Gene3D" id="3.40.50.720">
    <property type="entry name" value="NAD(P)-binding Rossmann-like Domain"/>
    <property type="match status" value="1"/>
</dbReference>
<gene>
    <name evidence="12" type="primary">ldh1</name>
    <name evidence="7" type="synonym">ldh</name>
    <name evidence="12" type="ORF">NCTC12360_00026</name>
</gene>
<feature type="domain" description="Lactate/malate dehydrogenase N-terminal" evidence="10">
    <location>
        <begin position="3"/>
        <end position="140"/>
    </location>
</feature>
<dbReference type="PROSITE" id="PS00064">
    <property type="entry name" value="L_LDH"/>
    <property type="match status" value="1"/>
</dbReference>
<evidence type="ECO:0000256" key="9">
    <source>
        <dbReference type="PIRSR" id="PIRSR000102-3"/>
    </source>
</evidence>
<dbReference type="InterPro" id="IPR001557">
    <property type="entry name" value="L-lactate/malate_DH"/>
</dbReference>
<feature type="binding site" evidence="7">
    <location>
        <position position="227"/>
    </location>
    <ligand>
        <name>substrate</name>
    </ligand>
</feature>
<dbReference type="InterPro" id="IPR015955">
    <property type="entry name" value="Lactate_DH/Glyco_Ohase_4_C"/>
</dbReference>
<keyword evidence="7" id="KW-0963">Cytoplasm</keyword>
<feature type="binding site" evidence="7">
    <location>
        <position position="38"/>
    </location>
    <ligand>
        <name>NAD(+)</name>
        <dbReference type="ChEBI" id="CHEBI:57540"/>
    </ligand>
</feature>
<dbReference type="UniPathway" id="UPA00554">
    <property type="reaction ID" value="UER00611"/>
</dbReference>
<comment type="catalytic activity">
    <reaction evidence="6 7">
        <text>(S)-lactate + NAD(+) = pyruvate + NADH + H(+)</text>
        <dbReference type="Rhea" id="RHEA:23444"/>
        <dbReference type="ChEBI" id="CHEBI:15361"/>
        <dbReference type="ChEBI" id="CHEBI:15378"/>
        <dbReference type="ChEBI" id="CHEBI:16651"/>
        <dbReference type="ChEBI" id="CHEBI:57540"/>
        <dbReference type="ChEBI" id="CHEBI:57945"/>
        <dbReference type="EC" id="1.1.1.27"/>
    </reaction>
</comment>
<feature type="binding site" evidence="7">
    <location>
        <position position="86"/>
    </location>
    <ligand>
        <name>substrate</name>
    </ligand>
</feature>
<dbReference type="InterPro" id="IPR018177">
    <property type="entry name" value="L-lactate_DH_AS"/>
</dbReference>
<dbReference type="AlphaFoldDB" id="A0A376GUE3"/>
<evidence type="ECO:0000256" key="8">
    <source>
        <dbReference type="PIRSR" id="PIRSR000102-1"/>
    </source>
</evidence>
<feature type="binding site" evidence="7">
    <location>
        <position position="12"/>
    </location>
    <ligand>
        <name>NAD(+)</name>
        <dbReference type="ChEBI" id="CHEBI:57540"/>
    </ligand>
</feature>
<sequence length="310" mass="33679">MEKIILIGNGDVGSSYSFALVAQGIGNEIGIIDLDKAKAAGDIQDLNHGLAYVGPKTLYVADYEDCRDADLVVITAGAAQLPHETRLDLTKKNAQIMKKIVKSVIASGFQGIFLIASNPVDVLTHYVKKLTGFPSHKVIGSGTSLDSARLRNAIGEQLTIDPRDIQIYVLGEHGDTQFPVWSHGNIGGLSVHEWLETHPNFSEQDLGLIAEKVKNAAYDIIAAKGSTHYGIAISLARITRSILKDEHAVLPVSVHLEGQYQATDVCISSPAIVNSQGIREIIEMPLNESEQQRMYDSIQALKTMQAQLQE</sequence>
<dbReference type="InterPro" id="IPR011304">
    <property type="entry name" value="L-lactate_DH"/>
</dbReference>
<dbReference type="GO" id="GO:0005737">
    <property type="term" value="C:cytoplasm"/>
    <property type="evidence" value="ECO:0007669"/>
    <property type="project" value="UniProtKB-SubCell"/>
</dbReference>
<dbReference type="PANTHER" id="PTHR43128">
    <property type="entry name" value="L-2-HYDROXYCARBOXYLATE DEHYDROGENASE (NAD(P)(+))"/>
    <property type="match status" value="1"/>
</dbReference>
<evidence type="ECO:0000313" key="12">
    <source>
        <dbReference type="EMBL" id="STD81613.1"/>
    </source>
</evidence>